<evidence type="ECO:0000313" key="4">
    <source>
        <dbReference type="Proteomes" id="UP000040578"/>
    </source>
</evidence>
<gene>
    <name evidence="2" type="ORF">ERS137967_01218</name>
    <name evidence="3" type="ORF">QVN42_05760</name>
</gene>
<evidence type="ECO:0000256" key="1">
    <source>
        <dbReference type="SAM" id="SignalP"/>
    </source>
</evidence>
<dbReference type="Proteomes" id="UP001167864">
    <property type="component" value="Unassembled WGS sequence"/>
</dbReference>
<keyword evidence="1" id="KW-0732">Signal</keyword>
<proteinExistence type="predicted"/>
<evidence type="ECO:0000313" key="5">
    <source>
        <dbReference type="Proteomes" id="UP001167864"/>
    </source>
</evidence>
<evidence type="ECO:0000313" key="2">
    <source>
        <dbReference type="EMBL" id="CNE29383.1"/>
    </source>
</evidence>
<keyword evidence="4" id="KW-1185">Reference proteome</keyword>
<reference evidence="2 4" key="1">
    <citation type="submission" date="2015-03" db="EMBL/GenBank/DDBJ databases">
        <authorList>
            <consortium name="Pathogen Informatics"/>
            <person name="Murphy D."/>
        </authorList>
    </citation>
    <scope>NUCLEOTIDE SEQUENCE [LARGE SCALE GENOMIC DNA]</scope>
    <source>
        <strain evidence="4">type strain: CIP110231</strain>
        <strain evidence="2">Type strain: CIP110231</strain>
    </source>
</reference>
<evidence type="ECO:0000313" key="3">
    <source>
        <dbReference type="EMBL" id="MDN0086906.1"/>
    </source>
</evidence>
<name>A0AAW7JYZ4_9GAMM</name>
<dbReference type="Proteomes" id="UP000040578">
    <property type="component" value="Unassembled WGS sequence"/>
</dbReference>
<feature type="signal peptide" evidence="1">
    <location>
        <begin position="1"/>
        <end position="21"/>
    </location>
</feature>
<organism evidence="3 5">
    <name type="scientific">Yersinia nurmii</name>
    <dbReference type="NCBI Taxonomy" id="685706"/>
    <lineage>
        <taxon>Bacteria</taxon>
        <taxon>Pseudomonadati</taxon>
        <taxon>Pseudomonadota</taxon>
        <taxon>Gammaproteobacteria</taxon>
        <taxon>Enterobacterales</taxon>
        <taxon>Yersiniaceae</taxon>
        <taxon>Yersinia</taxon>
    </lineage>
</organism>
<dbReference type="Gene3D" id="2.60.20.10">
    <property type="entry name" value="Crystallins"/>
    <property type="match status" value="1"/>
</dbReference>
<dbReference type="EMBL" id="CPYD01000003">
    <property type="protein sequence ID" value="CNE29383.1"/>
    <property type="molecule type" value="Genomic_DNA"/>
</dbReference>
<accession>A0AAW7JYZ4</accession>
<sequence length="740" mass="83125">MGDKTKAPLLLFLLSSTLSLAEDGIYFEGISQQGPVYETENRQNEEICFYSKDYFSGESWCLPPNSKLDQESLAAHPNINSIRIPDYTQVTLYQNQRALTLVDSITNRGLTSLLPNKKITHIVTTNKNSPICTSQCGISQKIIIPVNDIYPNHTQEKKGKEKIILLSFAINKDSSFNINVTNKLDITVNALSLIIYSIDNNLNTSFKVSPQSTQLTFLIHFKSQGLEIHYLESTRSQPRYLSPRMRLDHSFLSAPDTEHAIAIYNGNGEKTLLMEHLVMAEIDRHSRYKRGSAGILGCLVSGPLALYNVVIHGRCNQVETAWHSIKSFFAGKDETQMTPIAGNVNPLKPLLNQTNTQPDDTFSLQLTRLDMQLHQQSITLPAVARYCGTTLEYTLSSRYPRQTPPACHYWLASVLQDFTTLFGRSLHTWSTEYLIQIVNGILDRQTIDSDNEARSAVASRPETSQRLIQTIIDSANIYERSQLIDHITDAFHHAILNYANYCVSAHSAALNNSSDSNSSEAETACAAPRDAQDLPLGHYELLLEHYQHQETLPHILRNGAWVVPEERFEIQIFENLSAAPEADQRALHSTLSAWRERYTLLNQVISSYPPEQQELINLGQELNQILQKNQQQSLTGYQNYLWVIVRLNGEIVSLTLADYDGDNIEIADRDSIELALSLTNPLFVIGSNHEGTIRGSGTAGARALAQYMKDKGKKKLFSLVVSKPSAKVKMKVGFRLHTEM</sequence>
<feature type="chain" id="PRO_5043543804" evidence="1">
    <location>
        <begin position="22"/>
        <end position="740"/>
    </location>
</feature>
<reference evidence="3" key="2">
    <citation type="submission" date="2023-06" db="EMBL/GenBank/DDBJ databases">
        <authorList>
            <person name="Polev D.E."/>
            <person name="Saitova A.T."/>
            <person name="Bogumilchik E.A."/>
            <person name="Kokorina G.I."/>
            <person name="Voskresenskaia E.A."/>
        </authorList>
    </citation>
    <scope>NUCLEOTIDE SEQUENCE</scope>
    <source>
        <strain evidence="3">2145 StPb PI</strain>
    </source>
</reference>
<dbReference type="EMBL" id="JAUEHU010000004">
    <property type="protein sequence ID" value="MDN0086906.1"/>
    <property type="molecule type" value="Genomic_DNA"/>
</dbReference>
<dbReference type="AlphaFoldDB" id="A0AAW7JYZ4"/>
<comment type="caution">
    <text evidence="3">The sequence shown here is derived from an EMBL/GenBank/DDBJ whole genome shotgun (WGS) entry which is preliminary data.</text>
</comment>
<protein>
    <submittedName>
        <fullName evidence="2">Beta-gamma-crystallin</fullName>
    </submittedName>
</protein>
<dbReference type="RefSeq" id="WP_049597390.1">
    <property type="nucleotide sequence ID" value="NZ_CPYD01000003.1"/>
</dbReference>